<feature type="signal peptide" evidence="1">
    <location>
        <begin position="1"/>
        <end position="21"/>
    </location>
</feature>
<gene>
    <name evidence="2" type="ORF">E1163_07740</name>
</gene>
<dbReference type="EMBL" id="SMLW01000457">
    <property type="protein sequence ID" value="MTI24828.1"/>
    <property type="molecule type" value="Genomic_DNA"/>
</dbReference>
<dbReference type="Proteomes" id="UP000798808">
    <property type="component" value="Unassembled WGS sequence"/>
</dbReference>
<evidence type="ECO:0000313" key="2">
    <source>
        <dbReference type="EMBL" id="MTI24828.1"/>
    </source>
</evidence>
<proteinExistence type="predicted"/>
<name>A0ABW9RNA7_9BACT</name>
<evidence type="ECO:0000313" key="3">
    <source>
        <dbReference type="Proteomes" id="UP000798808"/>
    </source>
</evidence>
<reference evidence="2 3" key="1">
    <citation type="submission" date="2019-02" db="EMBL/GenBank/DDBJ databases">
        <authorList>
            <person name="Goldberg S.R."/>
            <person name="Haltli B.A."/>
            <person name="Correa H."/>
            <person name="Russell K.G."/>
        </authorList>
    </citation>
    <scope>NUCLEOTIDE SEQUENCE [LARGE SCALE GENOMIC DNA]</scope>
    <source>
        <strain evidence="2 3">JCM 16186</strain>
    </source>
</reference>
<keyword evidence="3" id="KW-1185">Reference proteome</keyword>
<protein>
    <submittedName>
        <fullName evidence="2">Uncharacterized protein</fullName>
    </submittedName>
</protein>
<organism evidence="2 3">
    <name type="scientific">Fulvivirga kasyanovii</name>
    <dbReference type="NCBI Taxonomy" id="396812"/>
    <lineage>
        <taxon>Bacteria</taxon>
        <taxon>Pseudomonadati</taxon>
        <taxon>Bacteroidota</taxon>
        <taxon>Cytophagia</taxon>
        <taxon>Cytophagales</taxon>
        <taxon>Fulvivirgaceae</taxon>
        <taxon>Fulvivirga</taxon>
    </lineage>
</organism>
<evidence type="ECO:0000256" key="1">
    <source>
        <dbReference type="SAM" id="SignalP"/>
    </source>
</evidence>
<dbReference type="RefSeq" id="WP_155170868.1">
    <property type="nucleotide sequence ID" value="NZ_BAAAFL010000015.1"/>
</dbReference>
<accession>A0ABW9RNA7</accession>
<comment type="caution">
    <text evidence="2">The sequence shown here is derived from an EMBL/GenBank/DDBJ whole genome shotgun (WGS) entry which is preliminary data.</text>
</comment>
<keyword evidence="1" id="KW-0732">Signal</keyword>
<feature type="chain" id="PRO_5045656810" evidence="1">
    <location>
        <begin position="22"/>
        <end position="200"/>
    </location>
</feature>
<sequence length="200" mass="23579">MVSILCHLVFPLFLLQPTATAEQKAIDHFRENIYLNPDIYKKTCKENNQDCLYLGTLIPDKFIGDKFLEGFQVFVNPVAGQYPDNITFPDSAYLRIEGQGQYERQKRVYDTFYSVKEHLEEVHIDVKRPFFSTKDVPYDFTDDYGLYVVVSKAIYTGQEYFVELSVFSHYNSSHTHEDSFGYRFTFNNDLKLVHTELFYY</sequence>